<dbReference type="Proteomes" id="UP000681290">
    <property type="component" value="Unassembled WGS sequence"/>
</dbReference>
<organism evidence="1 2">
    <name type="scientific">Paenibacillus woosongensis</name>
    <dbReference type="NCBI Taxonomy" id="307580"/>
    <lineage>
        <taxon>Bacteria</taxon>
        <taxon>Bacillati</taxon>
        <taxon>Bacillota</taxon>
        <taxon>Bacilli</taxon>
        <taxon>Bacillales</taxon>
        <taxon>Paenibacillaceae</taxon>
        <taxon>Paenibacillus</taxon>
    </lineage>
</organism>
<name>A0ABQ4MTM8_9BACL</name>
<protein>
    <recommendedName>
        <fullName evidence="3">Transposase</fullName>
    </recommendedName>
</protein>
<evidence type="ECO:0000313" key="2">
    <source>
        <dbReference type="Proteomes" id="UP000681290"/>
    </source>
</evidence>
<comment type="caution">
    <text evidence="1">The sequence shown here is derived from an EMBL/GenBank/DDBJ whole genome shotgun (WGS) entry which is preliminary data.</text>
</comment>
<proteinExistence type="predicted"/>
<sequence length="94" mass="11118">MDETYFLYSEKGKRNIIERKPRKRGDKAKYRGISHDPVCVLVPRDRQKITLAFLDAGEFEQRNWTKRLMVIYPTPTYYALIRGGHSVPMRMLKA</sequence>
<reference evidence="1 2" key="1">
    <citation type="submission" date="2021-03" db="EMBL/GenBank/DDBJ databases">
        <title>Antimicrobial resistance genes in bacteria isolated from Japanese honey, and their potential for conferring macrolide and lincosamide resistance in the American foulbrood pathogen Paenibacillus larvae.</title>
        <authorList>
            <person name="Okamoto M."/>
            <person name="Kumagai M."/>
            <person name="Kanamori H."/>
            <person name="Takamatsu D."/>
        </authorList>
    </citation>
    <scope>NUCLEOTIDE SEQUENCE [LARGE SCALE GENOMIC DNA]</scope>
    <source>
        <strain evidence="1 2">J15TS10</strain>
    </source>
</reference>
<accession>A0ABQ4MTM8</accession>
<gene>
    <name evidence="1" type="ORF">J15TS10_31020</name>
</gene>
<evidence type="ECO:0000313" key="1">
    <source>
        <dbReference type="EMBL" id="GIP59288.1"/>
    </source>
</evidence>
<keyword evidence="2" id="KW-1185">Reference proteome</keyword>
<dbReference type="EMBL" id="BOSM01000005">
    <property type="protein sequence ID" value="GIP59288.1"/>
    <property type="molecule type" value="Genomic_DNA"/>
</dbReference>
<evidence type="ECO:0008006" key="3">
    <source>
        <dbReference type="Google" id="ProtNLM"/>
    </source>
</evidence>